<proteinExistence type="predicted"/>
<gene>
    <name evidence="3" type="ORF">Q2362_07940</name>
</gene>
<protein>
    <submittedName>
        <fullName evidence="3">Uncharacterized protein</fullName>
    </submittedName>
</protein>
<reference evidence="3 4" key="1">
    <citation type="submission" date="2023-06" db="EMBL/GenBank/DDBJ databases">
        <title>Campylobacter magnum sp. nov., isolated from cecal contents of domestic pigs (Sus scrofa domesticus).</title>
        <authorList>
            <person name="Papic B."/>
            <person name="Gruntar I."/>
        </authorList>
    </citation>
    <scope>NUCLEOTIDE SEQUENCE [LARGE SCALE GENOMIC DNA]</scope>
    <source>
        <strain evidence="4">34484-21</strain>
    </source>
</reference>
<name>A0ABT8T8V5_9BACT</name>
<evidence type="ECO:0000313" key="4">
    <source>
        <dbReference type="Proteomes" id="UP001171111"/>
    </source>
</evidence>
<keyword evidence="2" id="KW-1133">Transmembrane helix</keyword>
<evidence type="ECO:0000256" key="2">
    <source>
        <dbReference type="SAM" id="Phobius"/>
    </source>
</evidence>
<keyword evidence="2" id="KW-0812">Transmembrane</keyword>
<sequence length="360" mass="41457">MAFLYENTEKKEELPKEYADKLATIGISFSNQEDGTRVIVDYSKAVDKFANLLKEVNAILQGIKDAYANDESNRLFVTFADGLQEKVSNLREYFEALISFFINPPSKEMLDLTNFSSLMNKTFNDIKSINIQEELDNCIKVIKEKSQELTQHNKEFADSSERLFKENVENRLVSYKKRVENLEFQAMLEDSEKILNDQLKQIDNFSESLRAKLQNLADTYLEFAKDLDTRIKDDNSKFLDAYINSVNSSSKELSSSIESFNATKKEYQVFVKEQNNFLKRSKYVSVFVSSLFGIGIGVSVAFWLYMSQELDNIANYSNQLASIKIIKNDENLVLELPNDADYSNKNGEKRITLKKVKNEL</sequence>
<evidence type="ECO:0000313" key="3">
    <source>
        <dbReference type="EMBL" id="MDO2410013.1"/>
    </source>
</evidence>
<keyword evidence="4" id="KW-1185">Reference proteome</keyword>
<keyword evidence="2" id="KW-0472">Membrane</keyword>
<feature type="transmembrane region" description="Helical" evidence="2">
    <location>
        <begin position="283"/>
        <end position="306"/>
    </location>
</feature>
<feature type="coiled-coil region" evidence="1">
    <location>
        <begin position="135"/>
        <end position="185"/>
    </location>
</feature>
<comment type="caution">
    <text evidence="3">The sequence shown here is derived from an EMBL/GenBank/DDBJ whole genome shotgun (WGS) entry which is preliminary data.</text>
</comment>
<dbReference type="Proteomes" id="UP001171111">
    <property type="component" value="Unassembled WGS sequence"/>
</dbReference>
<dbReference type="EMBL" id="JAULJQ010000010">
    <property type="protein sequence ID" value="MDO2410013.1"/>
    <property type="molecule type" value="Genomic_DNA"/>
</dbReference>
<organism evidence="3 4">
    <name type="scientific">Campylobacter magnus</name>
    <dbReference type="NCBI Taxonomy" id="3026462"/>
    <lineage>
        <taxon>Bacteria</taxon>
        <taxon>Pseudomonadati</taxon>
        <taxon>Campylobacterota</taxon>
        <taxon>Epsilonproteobacteria</taxon>
        <taxon>Campylobacterales</taxon>
        <taxon>Campylobacteraceae</taxon>
        <taxon>Campylobacter</taxon>
    </lineage>
</organism>
<keyword evidence="1" id="KW-0175">Coiled coil</keyword>
<evidence type="ECO:0000256" key="1">
    <source>
        <dbReference type="SAM" id="Coils"/>
    </source>
</evidence>
<dbReference type="RefSeq" id="WP_279060942.1">
    <property type="nucleotide sequence ID" value="NZ_JAULJQ010000010.1"/>
</dbReference>
<accession>A0ABT8T8V5</accession>